<protein>
    <submittedName>
        <fullName evidence="1">Uncharacterized protein</fullName>
    </submittedName>
</protein>
<dbReference type="InterPro" id="IPR014710">
    <property type="entry name" value="RmlC-like_jellyroll"/>
</dbReference>
<accession>A0AAI9ED53</accession>
<evidence type="ECO:0000313" key="2">
    <source>
        <dbReference type="Proteomes" id="UP001296104"/>
    </source>
</evidence>
<name>A0AAI9ED53_9PEZI</name>
<evidence type="ECO:0000313" key="1">
    <source>
        <dbReference type="EMBL" id="CAK4031705.1"/>
    </source>
</evidence>
<reference evidence="1" key="1">
    <citation type="submission" date="2023-11" db="EMBL/GenBank/DDBJ databases">
        <authorList>
            <person name="Alioto T."/>
            <person name="Alioto T."/>
            <person name="Gomez Garrido J."/>
        </authorList>
    </citation>
    <scope>NUCLEOTIDE SEQUENCE</scope>
</reference>
<organism evidence="1 2">
    <name type="scientific">Lecanosticta acicola</name>
    <dbReference type="NCBI Taxonomy" id="111012"/>
    <lineage>
        <taxon>Eukaryota</taxon>
        <taxon>Fungi</taxon>
        <taxon>Dikarya</taxon>
        <taxon>Ascomycota</taxon>
        <taxon>Pezizomycotina</taxon>
        <taxon>Dothideomycetes</taxon>
        <taxon>Dothideomycetidae</taxon>
        <taxon>Mycosphaerellales</taxon>
        <taxon>Mycosphaerellaceae</taxon>
        <taxon>Lecanosticta</taxon>
    </lineage>
</organism>
<dbReference type="Proteomes" id="UP001296104">
    <property type="component" value="Unassembled WGS sequence"/>
</dbReference>
<comment type="caution">
    <text evidence="1">The sequence shown here is derived from an EMBL/GenBank/DDBJ whole genome shotgun (WGS) entry which is preliminary data.</text>
</comment>
<dbReference type="AlphaFoldDB" id="A0AAI9ED53"/>
<dbReference type="Gene3D" id="2.60.120.10">
    <property type="entry name" value="Jelly Rolls"/>
    <property type="match status" value="1"/>
</dbReference>
<keyword evidence="2" id="KW-1185">Reference proteome</keyword>
<dbReference type="EMBL" id="CAVMBE010000052">
    <property type="protein sequence ID" value="CAK4031705.1"/>
    <property type="molecule type" value="Genomic_DNA"/>
</dbReference>
<proteinExistence type="predicted"/>
<sequence length="221" mass="25331">MDFNYSKERKVIKGPFHFFDGSFIVEFLEMEEDADCSTLLRATYKANRPLLRKGKQHPQAPPLHLHFDQIETFKILQGVLAVTYGYEQQEVILTPENTPFSIEKMVPHAPYPHPQLSGANGEDVIAILRAHPSAVPNPLDIIWFEHLFKHLDGCHREKKMPDLFQVLLSQHEGASAPVMLPGVHFLGSLRWWVPWKLQAVVAWAARLMGYAPVIQKYLKDE</sequence>
<gene>
    <name evidence="1" type="ORF">LECACI_7A006863</name>
</gene>